<reference evidence="5 6" key="1">
    <citation type="submission" date="2019-02" db="EMBL/GenBank/DDBJ databases">
        <title>Pedobacter sp. RP-3-21 sp. nov., isolated from Arctic soil.</title>
        <authorList>
            <person name="Dahal R.H."/>
        </authorList>
    </citation>
    <scope>NUCLEOTIDE SEQUENCE [LARGE SCALE GENOMIC DNA]</scope>
    <source>
        <strain evidence="5 6">RP-3-21</strain>
    </source>
</reference>
<dbReference type="Pfam" id="PF25917">
    <property type="entry name" value="BSH_RND"/>
    <property type="match status" value="1"/>
</dbReference>
<dbReference type="Gene3D" id="2.40.50.100">
    <property type="match status" value="1"/>
</dbReference>
<dbReference type="AlphaFoldDB" id="A0A4R0PWL8"/>
<dbReference type="Pfam" id="PF25954">
    <property type="entry name" value="Beta-barrel_RND_2"/>
    <property type="match status" value="1"/>
</dbReference>
<gene>
    <name evidence="5" type="ORF">EZ456_13045</name>
</gene>
<comment type="caution">
    <text evidence="5">The sequence shown here is derived from an EMBL/GenBank/DDBJ whole genome shotgun (WGS) entry which is preliminary data.</text>
</comment>
<dbReference type="Gene3D" id="2.40.420.20">
    <property type="match status" value="1"/>
</dbReference>
<feature type="domain" description="CusB-like beta-barrel" evidence="3">
    <location>
        <begin position="204"/>
        <end position="276"/>
    </location>
</feature>
<evidence type="ECO:0000259" key="2">
    <source>
        <dbReference type="Pfam" id="PF25917"/>
    </source>
</evidence>
<dbReference type="PANTHER" id="PTHR30469:SF15">
    <property type="entry name" value="HLYD FAMILY OF SECRETION PROTEINS"/>
    <property type="match status" value="1"/>
</dbReference>
<dbReference type="OrthoDB" id="9784685at2"/>
<sequence>MKKKLTITLICIALIFFFMFKLASNKKKIEEKNTPVKIKNVSIPVTISPVIAKVEANGLVKTGVLAPISQAKVLSGASGNIKRLLFKIGDQVTTGQSFAVIDTRLLEIDLQKSLSNVSKLKRDLEIYTELLEGNAATLEKVNEIRLNYNDALSQAGQLRRQISDATIKAPTSGVVASKIMEEGMFVTAGNEIASLVNLEKLKVEVFLTESEVYQISLGQEIKLKTDVYPEKPFLGMVTFIAPQANQSYNYQVEITTGNDKKSPLRSGTFVSADFSSKIAKQILLIPREALIESTQDASVYVTQNGRAVLRKIDVGQEYGNLIEVIKGLGLGEQVVTSGQINLKDGTLINITK</sequence>
<dbReference type="SUPFAM" id="SSF111369">
    <property type="entry name" value="HlyD-like secretion proteins"/>
    <property type="match status" value="1"/>
</dbReference>
<evidence type="ECO:0000256" key="1">
    <source>
        <dbReference type="ARBA" id="ARBA00009477"/>
    </source>
</evidence>
<evidence type="ECO:0000313" key="6">
    <source>
        <dbReference type="Proteomes" id="UP000293925"/>
    </source>
</evidence>
<protein>
    <submittedName>
        <fullName evidence="5">Efflux RND transporter periplasmic adaptor subunit</fullName>
    </submittedName>
</protein>
<dbReference type="InterPro" id="IPR058625">
    <property type="entry name" value="MdtA-like_BSH"/>
</dbReference>
<dbReference type="NCBIfam" id="TIGR01730">
    <property type="entry name" value="RND_mfp"/>
    <property type="match status" value="1"/>
</dbReference>
<dbReference type="InterPro" id="IPR058792">
    <property type="entry name" value="Beta-barrel_RND_2"/>
</dbReference>
<comment type="similarity">
    <text evidence="1">Belongs to the membrane fusion protein (MFP) (TC 8.A.1) family.</text>
</comment>
<dbReference type="Gene3D" id="2.40.30.170">
    <property type="match status" value="1"/>
</dbReference>
<dbReference type="EMBL" id="SJSO01000009">
    <property type="protein sequence ID" value="TCD26514.1"/>
    <property type="molecule type" value="Genomic_DNA"/>
</dbReference>
<dbReference type="GO" id="GO:0015562">
    <property type="term" value="F:efflux transmembrane transporter activity"/>
    <property type="evidence" value="ECO:0007669"/>
    <property type="project" value="TreeGrafter"/>
</dbReference>
<keyword evidence="6" id="KW-1185">Reference proteome</keyword>
<dbReference type="Pfam" id="PF25989">
    <property type="entry name" value="YknX_C"/>
    <property type="match status" value="1"/>
</dbReference>
<feature type="domain" description="YknX-like C-terminal permuted SH3-like" evidence="4">
    <location>
        <begin position="284"/>
        <end position="349"/>
    </location>
</feature>
<dbReference type="PANTHER" id="PTHR30469">
    <property type="entry name" value="MULTIDRUG RESISTANCE PROTEIN MDTA"/>
    <property type="match status" value="1"/>
</dbReference>
<dbReference type="InterPro" id="IPR006143">
    <property type="entry name" value="RND_pump_MFP"/>
</dbReference>
<accession>A0A4R0PWL8</accession>
<feature type="domain" description="Multidrug resistance protein MdtA-like barrel-sandwich hybrid" evidence="2">
    <location>
        <begin position="70"/>
        <end position="196"/>
    </location>
</feature>
<dbReference type="InterPro" id="IPR058637">
    <property type="entry name" value="YknX-like_C"/>
</dbReference>
<evidence type="ECO:0000259" key="4">
    <source>
        <dbReference type="Pfam" id="PF25989"/>
    </source>
</evidence>
<dbReference type="Proteomes" id="UP000293925">
    <property type="component" value="Unassembled WGS sequence"/>
</dbReference>
<evidence type="ECO:0000313" key="5">
    <source>
        <dbReference type="EMBL" id="TCD26514.1"/>
    </source>
</evidence>
<name>A0A4R0PWL8_9SPHI</name>
<dbReference type="RefSeq" id="WP_131530813.1">
    <property type="nucleotide sequence ID" value="NZ_SJSO01000009.1"/>
</dbReference>
<evidence type="ECO:0000259" key="3">
    <source>
        <dbReference type="Pfam" id="PF25954"/>
    </source>
</evidence>
<organism evidence="5 6">
    <name type="scientific">Pedobacter psychrodurus</name>
    <dbReference type="NCBI Taxonomy" id="2530456"/>
    <lineage>
        <taxon>Bacteria</taxon>
        <taxon>Pseudomonadati</taxon>
        <taxon>Bacteroidota</taxon>
        <taxon>Sphingobacteriia</taxon>
        <taxon>Sphingobacteriales</taxon>
        <taxon>Sphingobacteriaceae</taxon>
        <taxon>Pedobacter</taxon>
    </lineage>
</organism>
<dbReference type="GO" id="GO:1990281">
    <property type="term" value="C:efflux pump complex"/>
    <property type="evidence" value="ECO:0007669"/>
    <property type="project" value="TreeGrafter"/>
</dbReference>
<proteinExistence type="inferred from homology"/>